<organism evidence="1 2">
    <name type="scientific">Ruminiclostridium cellobioparum subsp. termitidis CT1112</name>
    <dbReference type="NCBI Taxonomy" id="1195236"/>
    <lineage>
        <taxon>Bacteria</taxon>
        <taxon>Bacillati</taxon>
        <taxon>Bacillota</taxon>
        <taxon>Clostridia</taxon>
        <taxon>Eubacteriales</taxon>
        <taxon>Oscillospiraceae</taxon>
        <taxon>Ruminiclostridium</taxon>
    </lineage>
</organism>
<dbReference type="InterPro" id="IPR018540">
    <property type="entry name" value="Spo0E-like"/>
</dbReference>
<dbReference type="InterPro" id="IPR036638">
    <property type="entry name" value="HLH_DNA-bd_sf"/>
</dbReference>
<evidence type="ECO:0000313" key="2">
    <source>
        <dbReference type="Proteomes" id="UP000014155"/>
    </source>
</evidence>
<keyword evidence="2" id="KW-1185">Reference proteome</keyword>
<evidence type="ECO:0000313" key="1">
    <source>
        <dbReference type="EMBL" id="EMS70798.1"/>
    </source>
</evidence>
<dbReference type="RefSeq" id="WP_004627606.1">
    <property type="nucleotide sequence ID" value="NZ_AORV01000046.1"/>
</dbReference>
<dbReference type="InterPro" id="IPR037208">
    <property type="entry name" value="Spo0E-like_sf"/>
</dbReference>
<dbReference type="GO" id="GO:0046983">
    <property type="term" value="F:protein dimerization activity"/>
    <property type="evidence" value="ECO:0007669"/>
    <property type="project" value="InterPro"/>
</dbReference>
<dbReference type="GO" id="GO:0043937">
    <property type="term" value="P:regulation of sporulation"/>
    <property type="evidence" value="ECO:0007669"/>
    <property type="project" value="InterPro"/>
</dbReference>
<comment type="caution">
    <text evidence="1">The sequence shown here is derived from an EMBL/GenBank/DDBJ whole genome shotgun (WGS) entry which is preliminary data.</text>
</comment>
<dbReference type="AlphaFoldDB" id="S0FQP8"/>
<dbReference type="PATRIC" id="fig|1195236.3.peg.3613"/>
<reference evidence="1 2" key="1">
    <citation type="journal article" date="2013" name="Genome Announc.">
        <title>Draft Genome Sequence of the Cellulolytic, Mesophilic, Anaerobic Bacterium Clostridium termitidis Strain CT1112 (DSM 5398).</title>
        <authorList>
            <person name="Lal S."/>
            <person name="Ramachandran U."/>
            <person name="Zhang X."/>
            <person name="Munir R."/>
            <person name="Sparling R."/>
            <person name="Levin D.B."/>
        </authorList>
    </citation>
    <scope>NUCLEOTIDE SEQUENCE [LARGE SCALE GENOMIC DNA]</scope>
    <source>
        <strain evidence="1 2">CT1112</strain>
    </source>
</reference>
<name>S0FQP8_RUMCE</name>
<dbReference type="SUPFAM" id="SSF140500">
    <property type="entry name" value="BAS1536-like"/>
    <property type="match status" value="1"/>
</dbReference>
<dbReference type="Gene3D" id="4.10.280.10">
    <property type="entry name" value="Helix-loop-helix DNA-binding domain"/>
    <property type="match status" value="1"/>
</dbReference>
<sequence length="54" mass="6427">MITEIEKLRKKLNDMVEVYDCDSSEVLELSREMDNLILDYYLLNEKQGTLETNK</sequence>
<dbReference type="Proteomes" id="UP000014155">
    <property type="component" value="Unassembled WGS sequence"/>
</dbReference>
<protein>
    <submittedName>
        <fullName evidence="1">Spo0E like sporulation regulatory protein</fullName>
    </submittedName>
</protein>
<dbReference type="STRING" id="1195236.CTER_3390"/>
<dbReference type="Pfam" id="PF09388">
    <property type="entry name" value="SpoOE-like"/>
    <property type="match status" value="1"/>
</dbReference>
<gene>
    <name evidence="1" type="ORF">CTER_3390</name>
</gene>
<accession>S0FQP8</accession>
<dbReference type="EMBL" id="AORV01000046">
    <property type="protein sequence ID" value="EMS70798.1"/>
    <property type="molecule type" value="Genomic_DNA"/>
</dbReference>
<proteinExistence type="predicted"/>